<dbReference type="Proteomes" id="UP001214094">
    <property type="component" value="Plasmid unnamedA"/>
</dbReference>
<protein>
    <submittedName>
        <fullName evidence="2">Metal-sulfur cluster assembly factor</fullName>
    </submittedName>
</protein>
<name>A0A9Q8YD16_ENSAD</name>
<dbReference type="InterPro" id="IPR002744">
    <property type="entry name" value="MIP18-like"/>
</dbReference>
<dbReference type="Proteomes" id="UP001055460">
    <property type="component" value="Plasmid pA"/>
</dbReference>
<dbReference type="Pfam" id="PF01883">
    <property type="entry name" value="FeS_assembly_P"/>
    <property type="match status" value="1"/>
</dbReference>
<keyword evidence="5" id="KW-1185">Reference proteome</keyword>
<keyword evidence="2" id="KW-0614">Plasmid</keyword>
<evidence type="ECO:0000313" key="5">
    <source>
        <dbReference type="Proteomes" id="UP001214094"/>
    </source>
</evidence>
<dbReference type="PANTHER" id="PTHR42831:SF1">
    <property type="entry name" value="FE-S PROTEIN MATURATION AUXILIARY FACTOR YITW"/>
    <property type="match status" value="1"/>
</dbReference>
<dbReference type="EMBL" id="CP121309">
    <property type="protein sequence ID" value="WFP92813.1"/>
    <property type="molecule type" value="Genomic_DNA"/>
</dbReference>
<dbReference type="AlphaFoldDB" id="A0A9Q8YD16"/>
<gene>
    <name evidence="2" type="ORF">NE863_23340</name>
    <name evidence="3" type="ORF">P4B07_23885</name>
</gene>
<dbReference type="EMBL" id="CP098808">
    <property type="protein sequence ID" value="USJ25439.1"/>
    <property type="molecule type" value="Genomic_DNA"/>
</dbReference>
<geneLocation type="plasmid" evidence="3 5">
    <name>unnamedA</name>
</geneLocation>
<evidence type="ECO:0000259" key="1">
    <source>
        <dbReference type="Pfam" id="PF01883"/>
    </source>
</evidence>
<dbReference type="InterPro" id="IPR052339">
    <property type="entry name" value="Fe-S_Maturation_MIP18"/>
</dbReference>
<organism evidence="2 4">
    <name type="scientific">Ensifer adhaerens</name>
    <name type="common">Sinorhizobium morelense</name>
    <dbReference type="NCBI Taxonomy" id="106592"/>
    <lineage>
        <taxon>Bacteria</taxon>
        <taxon>Pseudomonadati</taxon>
        <taxon>Pseudomonadota</taxon>
        <taxon>Alphaproteobacteria</taxon>
        <taxon>Hyphomicrobiales</taxon>
        <taxon>Rhizobiaceae</taxon>
        <taxon>Sinorhizobium/Ensifer group</taxon>
        <taxon>Ensifer</taxon>
    </lineage>
</organism>
<dbReference type="KEGG" id="eah:FA04_23595"/>
<dbReference type="SUPFAM" id="SSF117916">
    <property type="entry name" value="Fe-S cluster assembly (FSCA) domain-like"/>
    <property type="match status" value="1"/>
</dbReference>
<proteinExistence type="predicted"/>
<dbReference type="PANTHER" id="PTHR42831">
    <property type="entry name" value="FE-S PROTEIN MATURATION AUXILIARY FACTOR YITW"/>
    <property type="match status" value="1"/>
</dbReference>
<geneLocation type="plasmid" evidence="2 4">
    <name>pA</name>
</geneLocation>
<sequence>MSAPETLDLEARIRDALRIIIDPEMGKNVVDLGLIYDIDVQEGGIARVTMTTTIKGCPATAFLKEAVQNCVWYVPGVEYAEVRLTYEPPWTPDMIADGALELGHGSIF</sequence>
<dbReference type="Gene3D" id="3.30.300.130">
    <property type="entry name" value="Fe-S cluster assembly (FSCA)"/>
    <property type="match status" value="1"/>
</dbReference>
<evidence type="ECO:0000313" key="3">
    <source>
        <dbReference type="EMBL" id="WFP92813.1"/>
    </source>
</evidence>
<dbReference type="GeneID" id="29520879"/>
<evidence type="ECO:0000313" key="4">
    <source>
        <dbReference type="Proteomes" id="UP001055460"/>
    </source>
</evidence>
<dbReference type="InterPro" id="IPR034904">
    <property type="entry name" value="FSCA_dom_sf"/>
</dbReference>
<dbReference type="RefSeq" id="WP_034790566.1">
    <property type="nucleotide sequence ID" value="NZ_CAXURO020000002.1"/>
</dbReference>
<reference evidence="2" key="1">
    <citation type="submission" date="2022-06" db="EMBL/GenBank/DDBJ databases">
        <title>Physiological and biochemical characterization and genomic elucidation of a strain of the genus Ensifer adhaerens M8 that combines arsenic oxidation and chromium reduction.</title>
        <authorList>
            <person name="Li X."/>
            <person name="Yu c."/>
        </authorList>
    </citation>
    <scope>NUCLEOTIDE SEQUENCE</scope>
    <source>
        <strain evidence="2">M8</strain>
        <plasmid evidence="2">pA</plasmid>
    </source>
</reference>
<reference evidence="3 5" key="2">
    <citation type="submission" date="2023-03" db="EMBL/GenBank/DDBJ databases">
        <title>Comparative genome and transcriptome analysis combination mining strategies for increasing vitamin B12 production of Ensifer adhaerens strain.</title>
        <authorList>
            <person name="Yongheng L."/>
        </authorList>
    </citation>
    <scope>NUCLEOTIDE SEQUENCE [LARGE SCALE GENOMIC DNA]</scope>
    <source>
        <strain evidence="3 5">Casida A-T305</strain>
        <plasmid evidence="3 5">unnamedA</plasmid>
    </source>
</reference>
<evidence type="ECO:0000313" key="2">
    <source>
        <dbReference type="EMBL" id="USJ25439.1"/>
    </source>
</evidence>
<feature type="domain" description="MIP18 family-like" evidence="1">
    <location>
        <begin position="10"/>
        <end position="82"/>
    </location>
</feature>
<accession>A0A9Q8YD16</accession>